<dbReference type="Proteomes" id="UP000824134">
    <property type="component" value="Unassembled WGS sequence"/>
</dbReference>
<reference evidence="1" key="2">
    <citation type="submission" date="2021-04" db="EMBL/GenBank/DDBJ databases">
        <authorList>
            <person name="Gilroy R."/>
        </authorList>
    </citation>
    <scope>NUCLEOTIDE SEQUENCE</scope>
    <source>
        <strain evidence="1">ChiHjej12B11-9195</strain>
    </source>
</reference>
<accession>A0A9D1ZS25</accession>
<comment type="caution">
    <text evidence="1">The sequence shown here is derived from an EMBL/GenBank/DDBJ whole genome shotgun (WGS) entry which is preliminary data.</text>
</comment>
<organism evidence="1 2">
    <name type="scientific">Candidatus Rothia avicola</name>
    <dbReference type="NCBI Taxonomy" id="2840478"/>
    <lineage>
        <taxon>Bacteria</taxon>
        <taxon>Bacillati</taxon>
        <taxon>Actinomycetota</taxon>
        <taxon>Actinomycetes</taxon>
        <taxon>Micrococcales</taxon>
        <taxon>Micrococcaceae</taxon>
        <taxon>Rothia</taxon>
    </lineage>
</organism>
<proteinExistence type="predicted"/>
<gene>
    <name evidence="1" type="ORF">H9821_03275</name>
</gene>
<evidence type="ECO:0000313" key="2">
    <source>
        <dbReference type="Proteomes" id="UP000824134"/>
    </source>
</evidence>
<evidence type="ECO:0000313" key="1">
    <source>
        <dbReference type="EMBL" id="HIY94673.1"/>
    </source>
</evidence>
<dbReference type="EMBL" id="DXCN01000029">
    <property type="protein sequence ID" value="HIY94673.1"/>
    <property type="molecule type" value="Genomic_DNA"/>
</dbReference>
<protein>
    <submittedName>
        <fullName evidence="1">Recombinase RecJ</fullName>
    </submittedName>
</protein>
<name>A0A9D1ZS25_9MICC</name>
<dbReference type="AlphaFoldDB" id="A0A9D1ZS25"/>
<sequence>MFVLTFIARSSQGSVQDHLADLENRLEQLTPAVTFTRTYPDEVQGAFDNAQDALAAALLGARFARFWVGIGAGELVRPRFAAALGAVSTPECSGSALSLSRSAVEQAQTGAPPRGICVHAEGQGVRADQVTGLLRLLYRVASARTEAEWRVIDLLVPGVRGQQKAVAQALGITSQAVSKTLVRSYWHEELASRELIAELLEGLSWQAVERLVEIRR</sequence>
<reference evidence="1" key="1">
    <citation type="journal article" date="2021" name="PeerJ">
        <title>Extensive microbial diversity within the chicken gut microbiome revealed by metagenomics and culture.</title>
        <authorList>
            <person name="Gilroy R."/>
            <person name="Ravi A."/>
            <person name="Getino M."/>
            <person name="Pursley I."/>
            <person name="Horton D.L."/>
            <person name="Alikhan N.F."/>
            <person name="Baker D."/>
            <person name="Gharbi K."/>
            <person name="Hall N."/>
            <person name="Watson M."/>
            <person name="Adriaenssens E.M."/>
            <person name="Foster-Nyarko E."/>
            <person name="Jarju S."/>
            <person name="Secka A."/>
            <person name="Antonio M."/>
            <person name="Oren A."/>
            <person name="Chaudhuri R.R."/>
            <person name="La Ragione R."/>
            <person name="Hildebrand F."/>
            <person name="Pallen M.J."/>
        </authorList>
    </citation>
    <scope>NUCLEOTIDE SEQUENCE</scope>
    <source>
        <strain evidence="1">ChiHjej12B11-9195</strain>
    </source>
</reference>